<accession>A0A8H3XIS4</accession>
<reference evidence="1 2" key="1">
    <citation type="journal article" date="2019" name="Environ. Microbiol.">
        <title>At the nexus of three kingdoms: the genome of the mycorrhizal fungus Gigaspora margarita provides insights into plant, endobacterial and fungal interactions.</title>
        <authorList>
            <person name="Venice F."/>
            <person name="Ghignone S."/>
            <person name="Salvioli di Fossalunga A."/>
            <person name="Amselem J."/>
            <person name="Novero M."/>
            <person name="Xianan X."/>
            <person name="Sedzielewska Toro K."/>
            <person name="Morin E."/>
            <person name="Lipzen A."/>
            <person name="Grigoriev I.V."/>
            <person name="Henrissat B."/>
            <person name="Martin F.M."/>
            <person name="Bonfante P."/>
        </authorList>
    </citation>
    <scope>NUCLEOTIDE SEQUENCE [LARGE SCALE GENOMIC DNA]</scope>
    <source>
        <strain evidence="1 2">BEG34</strain>
    </source>
</reference>
<dbReference type="Proteomes" id="UP000439903">
    <property type="component" value="Unassembled WGS sequence"/>
</dbReference>
<proteinExistence type="predicted"/>
<dbReference type="AlphaFoldDB" id="A0A8H3XIS4"/>
<gene>
    <name evidence="1" type="ORF">F8M41_000625</name>
</gene>
<evidence type="ECO:0000313" key="1">
    <source>
        <dbReference type="EMBL" id="KAF0460285.1"/>
    </source>
</evidence>
<keyword evidence="2" id="KW-1185">Reference proteome</keyword>
<organism evidence="1 2">
    <name type="scientific">Gigaspora margarita</name>
    <dbReference type="NCBI Taxonomy" id="4874"/>
    <lineage>
        <taxon>Eukaryota</taxon>
        <taxon>Fungi</taxon>
        <taxon>Fungi incertae sedis</taxon>
        <taxon>Mucoromycota</taxon>
        <taxon>Glomeromycotina</taxon>
        <taxon>Glomeromycetes</taxon>
        <taxon>Diversisporales</taxon>
        <taxon>Gigasporaceae</taxon>
        <taxon>Gigaspora</taxon>
    </lineage>
</organism>
<sequence>MFILTKPLFPYYAGKTKIFKNIENFFLVSIDKIPIYKFILTILMVAIASARGTASTDAGGGSGIFISSINLRRGTGNVLGIASARRTGSTAAGGGSGNLIGTGNALGIALS</sequence>
<name>A0A8H3XIS4_GIGMA</name>
<dbReference type="EMBL" id="WTPW01001047">
    <property type="protein sequence ID" value="KAF0460285.1"/>
    <property type="molecule type" value="Genomic_DNA"/>
</dbReference>
<evidence type="ECO:0000313" key="2">
    <source>
        <dbReference type="Proteomes" id="UP000439903"/>
    </source>
</evidence>
<protein>
    <submittedName>
        <fullName evidence="1">Uncharacterized protein</fullName>
    </submittedName>
</protein>
<comment type="caution">
    <text evidence="1">The sequence shown here is derived from an EMBL/GenBank/DDBJ whole genome shotgun (WGS) entry which is preliminary data.</text>
</comment>